<reference evidence="2 3" key="1">
    <citation type="submission" date="2018-07" db="EMBL/GenBank/DDBJ databases">
        <title>Whole Genome Shotgun Sequence of Streptomyces spongiicola strain 531S.</title>
        <authorList>
            <person name="Dohra H."/>
            <person name="Kodani S."/>
        </authorList>
    </citation>
    <scope>NUCLEOTIDE SEQUENCE [LARGE SCALE GENOMIC DNA]</scope>
    <source>
        <strain evidence="2 3">531S</strain>
    </source>
</reference>
<accession>A0A388T2N9</accession>
<evidence type="ECO:0000256" key="1">
    <source>
        <dbReference type="SAM" id="MobiDB-lite"/>
    </source>
</evidence>
<name>A0A388T2N9_9ACTN</name>
<organism evidence="2 3">
    <name type="scientific">Streptomyces spongiicola</name>
    <dbReference type="NCBI Taxonomy" id="1690221"/>
    <lineage>
        <taxon>Bacteria</taxon>
        <taxon>Bacillati</taxon>
        <taxon>Actinomycetota</taxon>
        <taxon>Actinomycetes</taxon>
        <taxon>Kitasatosporales</taxon>
        <taxon>Streptomycetaceae</taxon>
        <taxon>Streptomyces</taxon>
    </lineage>
</organism>
<evidence type="ECO:0000313" key="2">
    <source>
        <dbReference type="EMBL" id="GBQ02534.1"/>
    </source>
</evidence>
<protein>
    <submittedName>
        <fullName evidence="2">Uncharacterized protein</fullName>
    </submittedName>
</protein>
<dbReference type="Proteomes" id="UP000265354">
    <property type="component" value="Unassembled WGS sequence"/>
</dbReference>
<dbReference type="EMBL" id="BGZL01000011">
    <property type="protein sequence ID" value="GBQ02534.1"/>
    <property type="molecule type" value="Genomic_DNA"/>
</dbReference>
<proteinExistence type="predicted"/>
<feature type="region of interest" description="Disordered" evidence="1">
    <location>
        <begin position="1"/>
        <end position="105"/>
    </location>
</feature>
<feature type="compositionally biased region" description="Basic and acidic residues" evidence="1">
    <location>
        <begin position="31"/>
        <end position="57"/>
    </location>
</feature>
<feature type="compositionally biased region" description="Basic and acidic residues" evidence="1">
    <location>
        <begin position="1"/>
        <end position="20"/>
    </location>
</feature>
<comment type="caution">
    <text evidence="2">The sequence shown here is derived from an EMBL/GenBank/DDBJ whole genome shotgun (WGS) entry which is preliminary data.</text>
</comment>
<evidence type="ECO:0000313" key="3">
    <source>
        <dbReference type="Proteomes" id="UP000265354"/>
    </source>
</evidence>
<dbReference type="AlphaFoldDB" id="A0A388T2N9"/>
<sequence>MFRTHQVPEDPDVRGPEVPDVRGPGHCPRTRTCEDPMFRTHQVPEDPDVRGPEHPDTRGPVNRPGPNGPAGPGRWDPAAPRDRNRPSFVSFTAFPSAVPASRNRR</sequence>
<gene>
    <name evidence="2" type="ORF">SSP531S_39930</name>
</gene>